<dbReference type="Proteomes" id="UP000317422">
    <property type="component" value="Unassembled WGS sequence"/>
</dbReference>
<reference evidence="12 13" key="1">
    <citation type="submission" date="2019-06" db="EMBL/GenBank/DDBJ databases">
        <title>Sequencing the genomes of 1000 actinobacteria strains.</title>
        <authorList>
            <person name="Klenk H.-P."/>
        </authorList>
    </citation>
    <scope>NUCLEOTIDE SEQUENCE [LARGE SCALE GENOMIC DNA]</scope>
    <source>
        <strain evidence="12 13">DSM 45015</strain>
    </source>
</reference>
<dbReference type="GO" id="GO:0005524">
    <property type="term" value="F:ATP binding"/>
    <property type="evidence" value="ECO:0007669"/>
    <property type="project" value="UniProtKB-KW"/>
</dbReference>
<evidence type="ECO:0000256" key="2">
    <source>
        <dbReference type="ARBA" id="ARBA00007599"/>
    </source>
</evidence>
<evidence type="ECO:0000256" key="6">
    <source>
        <dbReference type="ARBA" id="ARBA00022723"/>
    </source>
</evidence>
<dbReference type="Gene3D" id="3.40.50.300">
    <property type="entry name" value="P-loop containing nucleotide triphosphate hydrolases"/>
    <property type="match status" value="1"/>
</dbReference>
<evidence type="ECO:0000313" key="13">
    <source>
        <dbReference type="Proteomes" id="UP000317422"/>
    </source>
</evidence>
<dbReference type="InterPro" id="IPR003442">
    <property type="entry name" value="T6A_TsaE"/>
</dbReference>
<evidence type="ECO:0000256" key="3">
    <source>
        <dbReference type="ARBA" id="ARBA00019010"/>
    </source>
</evidence>
<dbReference type="Pfam" id="PF02367">
    <property type="entry name" value="TsaE"/>
    <property type="match status" value="1"/>
</dbReference>
<evidence type="ECO:0000256" key="4">
    <source>
        <dbReference type="ARBA" id="ARBA00022490"/>
    </source>
</evidence>
<evidence type="ECO:0000256" key="11">
    <source>
        <dbReference type="ARBA" id="ARBA00032441"/>
    </source>
</evidence>
<evidence type="ECO:0000256" key="5">
    <source>
        <dbReference type="ARBA" id="ARBA00022694"/>
    </source>
</evidence>
<dbReference type="RefSeq" id="WP_141924421.1">
    <property type="nucleotide sequence ID" value="NZ_VFQC01000001.1"/>
</dbReference>
<dbReference type="GO" id="GO:0002949">
    <property type="term" value="P:tRNA threonylcarbamoyladenosine modification"/>
    <property type="evidence" value="ECO:0007669"/>
    <property type="project" value="InterPro"/>
</dbReference>
<comment type="similarity">
    <text evidence="2">Belongs to the TsaE family.</text>
</comment>
<gene>
    <name evidence="12" type="ORF">FHX37_2990</name>
</gene>
<sequence>MSDTTAATAAHTTTVTAASDAAMRELGRSLAGRLRAGDLLILSGPLGAGKTTLTQGIAEGLGVRGPITSPTFVLTRVHPSRSGGPDLVHADAYRLADAAELDDIDLDSSLDDTVTVVEWGSGLAEELSERRLEVDIERHPDETRIVRFTGHGDRWSGALPDTE</sequence>
<dbReference type="PANTHER" id="PTHR33540:SF2">
    <property type="entry name" value="TRNA THREONYLCARBAMOYLADENOSINE BIOSYNTHESIS PROTEIN TSAE"/>
    <property type="match status" value="1"/>
</dbReference>
<protein>
    <recommendedName>
        <fullName evidence="3">tRNA threonylcarbamoyladenosine biosynthesis protein TsaE</fullName>
    </recommendedName>
    <alternativeName>
        <fullName evidence="11">t(6)A37 threonylcarbamoyladenosine biosynthesis protein TsaE</fullName>
    </alternativeName>
</protein>
<comment type="caution">
    <text evidence="12">The sequence shown here is derived from an EMBL/GenBank/DDBJ whole genome shotgun (WGS) entry which is preliminary data.</text>
</comment>
<dbReference type="GO" id="GO:0005737">
    <property type="term" value="C:cytoplasm"/>
    <property type="evidence" value="ECO:0007669"/>
    <property type="project" value="UniProtKB-SubCell"/>
</dbReference>
<dbReference type="NCBIfam" id="TIGR00150">
    <property type="entry name" value="T6A_YjeE"/>
    <property type="match status" value="1"/>
</dbReference>
<comment type="function">
    <text evidence="10">Required for the formation of a threonylcarbamoyl group on adenosine at position 37 (t(6)A37) in tRNAs that read codons beginning with adenine. Is involved in the transfer of the threonylcarbamoyl moiety of threonylcarbamoyl-AMP (TC-AMP) to the N6 group of A37, together with TsaD and TsaB. TsaE seems to play an indirect role in the t(6)A biosynthesis pathway, possibly in regulating the core enzymatic function of TsaD.</text>
</comment>
<dbReference type="PANTHER" id="PTHR33540">
    <property type="entry name" value="TRNA THREONYLCARBAMOYLADENOSINE BIOSYNTHESIS PROTEIN TSAE"/>
    <property type="match status" value="1"/>
</dbReference>
<keyword evidence="4" id="KW-0963">Cytoplasm</keyword>
<evidence type="ECO:0000256" key="7">
    <source>
        <dbReference type="ARBA" id="ARBA00022741"/>
    </source>
</evidence>
<evidence type="ECO:0000256" key="8">
    <source>
        <dbReference type="ARBA" id="ARBA00022840"/>
    </source>
</evidence>
<keyword evidence="8" id="KW-0067">ATP-binding</keyword>
<comment type="subcellular location">
    <subcellularLocation>
        <location evidence="1">Cytoplasm</location>
    </subcellularLocation>
</comment>
<keyword evidence="9" id="KW-0460">Magnesium</keyword>
<keyword evidence="5" id="KW-0819">tRNA processing</keyword>
<dbReference type="InterPro" id="IPR027417">
    <property type="entry name" value="P-loop_NTPase"/>
</dbReference>
<evidence type="ECO:0000313" key="12">
    <source>
        <dbReference type="EMBL" id="TQN32997.1"/>
    </source>
</evidence>
<keyword evidence="6" id="KW-0479">Metal-binding</keyword>
<organism evidence="12 13">
    <name type="scientific">Haloactinospora alba</name>
    <dbReference type="NCBI Taxonomy" id="405555"/>
    <lineage>
        <taxon>Bacteria</taxon>
        <taxon>Bacillati</taxon>
        <taxon>Actinomycetota</taxon>
        <taxon>Actinomycetes</taxon>
        <taxon>Streptosporangiales</taxon>
        <taxon>Nocardiopsidaceae</taxon>
        <taxon>Haloactinospora</taxon>
    </lineage>
</organism>
<name>A0A543NMG3_9ACTN</name>
<dbReference type="OrthoDB" id="9800307at2"/>
<evidence type="ECO:0000256" key="9">
    <source>
        <dbReference type="ARBA" id="ARBA00022842"/>
    </source>
</evidence>
<proteinExistence type="inferred from homology"/>
<evidence type="ECO:0000256" key="1">
    <source>
        <dbReference type="ARBA" id="ARBA00004496"/>
    </source>
</evidence>
<keyword evidence="13" id="KW-1185">Reference proteome</keyword>
<dbReference type="SUPFAM" id="SSF52540">
    <property type="entry name" value="P-loop containing nucleoside triphosphate hydrolases"/>
    <property type="match status" value="1"/>
</dbReference>
<dbReference type="EMBL" id="VFQC01000001">
    <property type="protein sequence ID" value="TQN32997.1"/>
    <property type="molecule type" value="Genomic_DNA"/>
</dbReference>
<evidence type="ECO:0000256" key="10">
    <source>
        <dbReference type="ARBA" id="ARBA00024908"/>
    </source>
</evidence>
<keyword evidence="7" id="KW-0547">Nucleotide-binding</keyword>
<accession>A0A543NMG3</accession>
<dbReference type="AlphaFoldDB" id="A0A543NMG3"/>
<dbReference type="GO" id="GO:0046872">
    <property type="term" value="F:metal ion binding"/>
    <property type="evidence" value="ECO:0007669"/>
    <property type="project" value="UniProtKB-KW"/>
</dbReference>